<accession>A0A9P9K824</accession>
<evidence type="ECO:0000313" key="2">
    <source>
        <dbReference type="EMBL" id="KAH7243419.1"/>
    </source>
</evidence>
<evidence type="ECO:0000256" key="1">
    <source>
        <dbReference type="SAM" id="Phobius"/>
    </source>
</evidence>
<sequence>MNQPTGPRIAGRMGGTILQAFLLLYAITNFFTCILSAITACQYLTRRDNVSSVVLSRMNRSKIFLTANDLRHEGFSLNESDAITFYPRRLLRDSRLPYLLLAAVAGVTWIIASITLLFLFTKIRHFNHRAARYVFRVIGVATFVFLVIFYLTWANTLNFNFPFTFGWRLGKATVIVAHINLLLGFFITLLAAVLDTPKDWAEPPPTGPNSRRTSQG</sequence>
<proteinExistence type="predicted"/>
<organism evidence="2 3">
    <name type="scientific">Fusarium redolens</name>
    <dbReference type="NCBI Taxonomy" id="48865"/>
    <lineage>
        <taxon>Eukaryota</taxon>
        <taxon>Fungi</taxon>
        <taxon>Dikarya</taxon>
        <taxon>Ascomycota</taxon>
        <taxon>Pezizomycotina</taxon>
        <taxon>Sordariomycetes</taxon>
        <taxon>Hypocreomycetidae</taxon>
        <taxon>Hypocreales</taxon>
        <taxon>Nectriaceae</taxon>
        <taxon>Fusarium</taxon>
        <taxon>Fusarium redolens species complex</taxon>
    </lineage>
</organism>
<dbReference type="OrthoDB" id="5092327at2759"/>
<feature type="transmembrane region" description="Helical" evidence="1">
    <location>
        <begin position="133"/>
        <end position="153"/>
    </location>
</feature>
<dbReference type="RefSeq" id="XP_046046912.1">
    <property type="nucleotide sequence ID" value="XM_046188182.1"/>
</dbReference>
<reference evidence="2" key="1">
    <citation type="journal article" date="2021" name="Nat. Commun.">
        <title>Genetic determinants of endophytism in the Arabidopsis root mycobiome.</title>
        <authorList>
            <person name="Mesny F."/>
            <person name="Miyauchi S."/>
            <person name="Thiergart T."/>
            <person name="Pickel B."/>
            <person name="Atanasova L."/>
            <person name="Karlsson M."/>
            <person name="Huettel B."/>
            <person name="Barry K.W."/>
            <person name="Haridas S."/>
            <person name="Chen C."/>
            <person name="Bauer D."/>
            <person name="Andreopoulos W."/>
            <person name="Pangilinan J."/>
            <person name="LaButti K."/>
            <person name="Riley R."/>
            <person name="Lipzen A."/>
            <person name="Clum A."/>
            <person name="Drula E."/>
            <person name="Henrissat B."/>
            <person name="Kohler A."/>
            <person name="Grigoriev I.V."/>
            <person name="Martin F.M."/>
            <person name="Hacquard S."/>
        </authorList>
    </citation>
    <scope>NUCLEOTIDE SEQUENCE</scope>
    <source>
        <strain evidence="2">MPI-CAGE-AT-0023</strain>
    </source>
</reference>
<evidence type="ECO:0000313" key="3">
    <source>
        <dbReference type="Proteomes" id="UP000720189"/>
    </source>
</evidence>
<dbReference type="AlphaFoldDB" id="A0A9P9K824"/>
<feature type="transmembrane region" description="Helical" evidence="1">
    <location>
        <begin position="173"/>
        <end position="194"/>
    </location>
</feature>
<protein>
    <submittedName>
        <fullName evidence="2">Uncharacterized protein</fullName>
    </submittedName>
</protein>
<keyword evidence="1" id="KW-0812">Transmembrane</keyword>
<comment type="caution">
    <text evidence="2">The sequence shown here is derived from an EMBL/GenBank/DDBJ whole genome shotgun (WGS) entry which is preliminary data.</text>
</comment>
<feature type="transmembrane region" description="Helical" evidence="1">
    <location>
        <begin position="98"/>
        <end position="121"/>
    </location>
</feature>
<dbReference type="Proteomes" id="UP000720189">
    <property type="component" value="Unassembled WGS sequence"/>
</dbReference>
<keyword evidence="1" id="KW-1133">Transmembrane helix</keyword>
<keyword evidence="1" id="KW-0472">Membrane</keyword>
<keyword evidence="3" id="KW-1185">Reference proteome</keyword>
<gene>
    <name evidence="2" type="ORF">BKA55DRAFT_517341</name>
</gene>
<dbReference type="EMBL" id="JAGMUX010000012">
    <property type="protein sequence ID" value="KAH7243419.1"/>
    <property type="molecule type" value="Genomic_DNA"/>
</dbReference>
<dbReference type="GeneID" id="70218136"/>
<feature type="transmembrane region" description="Helical" evidence="1">
    <location>
        <begin position="21"/>
        <end position="45"/>
    </location>
</feature>
<name>A0A9P9K824_FUSRE</name>